<dbReference type="RefSeq" id="WP_366087021.1">
    <property type="nucleotide sequence ID" value="NZ_JBFASG010000004.1"/>
</dbReference>
<dbReference type="Proteomes" id="UP001552479">
    <property type="component" value="Unassembled WGS sequence"/>
</dbReference>
<protein>
    <submittedName>
        <fullName evidence="1">Uncharacterized protein</fullName>
    </submittedName>
</protein>
<organism evidence="1 2">
    <name type="scientific">Streptomyces roseoverticillatus</name>
    <dbReference type="NCBI Taxonomy" id="66429"/>
    <lineage>
        <taxon>Bacteria</taxon>
        <taxon>Bacillati</taxon>
        <taxon>Actinomycetota</taxon>
        <taxon>Actinomycetes</taxon>
        <taxon>Kitasatosporales</taxon>
        <taxon>Streptomycetaceae</taxon>
        <taxon>Streptomyces</taxon>
    </lineage>
</organism>
<evidence type="ECO:0000313" key="2">
    <source>
        <dbReference type="Proteomes" id="UP001552479"/>
    </source>
</evidence>
<keyword evidence="2" id="KW-1185">Reference proteome</keyword>
<reference evidence="1 2" key="1">
    <citation type="submission" date="2024-06" db="EMBL/GenBank/DDBJ databases">
        <title>The Natural Products Discovery Center: Release of the First 8490 Sequenced Strains for Exploring Actinobacteria Biosynthetic Diversity.</title>
        <authorList>
            <person name="Kalkreuter E."/>
            <person name="Kautsar S.A."/>
            <person name="Yang D."/>
            <person name="Bader C.D."/>
            <person name="Teijaro C.N."/>
            <person name="Fluegel L."/>
            <person name="Davis C.M."/>
            <person name="Simpson J.R."/>
            <person name="Lauterbach L."/>
            <person name="Steele A.D."/>
            <person name="Gui C."/>
            <person name="Meng S."/>
            <person name="Li G."/>
            <person name="Viehrig K."/>
            <person name="Ye F."/>
            <person name="Su P."/>
            <person name="Kiefer A.F."/>
            <person name="Nichols A."/>
            <person name="Cepeda A.J."/>
            <person name="Yan W."/>
            <person name="Fan B."/>
            <person name="Jiang Y."/>
            <person name="Adhikari A."/>
            <person name="Zheng C.-J."/>
            <person name="Schuster L."/>
            <person name="Cowan T.M."/>
            <person name="Smanski M.J."/>
            <person name="Chevrette M.G."/>
            <person name="De Carvalho L.P.S."/>
            <person name="Shen B."/>
        </authorList>
    </citation>
    <scope>NUCLEOTIDE SEQUENCE [LARGE SCALE GENOMIC DNA]</scope>
    <source>
        <strain evidence="1 2">NPDC053791</strain>
    </source>
</reference>
<comment type="caution">
    <text evidence="1">The sequence shown here is derived from an EMBL/GenBank/DDBJ whole genome shotgun (WGS) entry which is preliminary data.</text>
</comment>
<name>A0ABV3IPL8_9ACTN</name>
<gene>
    <name evidence="1" type="ORF">AB0L03_06265</name>
</gene>
<sequence>MFCLANSLSLEFSRTLHGTDLPRFAKLAEPAVTFFELPTGHHPMLSTPVEPADVLVRAVAGDDVGLHKACTARRQAFPAASVRGVTAHRVACARRVAGRRAPAGSTCFRASLCL</sequence>
<accession>A0ABV3IPL8</accession>
<dbReference type="EMBL" id="JBFASG010000004">
    <property type="protein sequence ID" value="MEV4922445.1"/>
    <property type="molecule type" value="Genomic_DNA"/>
</dbReference>
<proteinExistence type="predicted"/>
<evidence type="ECO:0000313" key="1">
    <source>
        <dbReference type="EMBL" id="MEV4922445.1"/>
    </source>
</evidence>